<evidence type="ECO:0000256" key="10">
    <source>
        <dbReference type="ARBA" id="ARBA00023306"/>
    </source>
</evidence>
<evidence type="ECO:0000259" key="14">
    <source>
        <dbReference type="SMART" id="SM01372"/>
    </source>
</evidence>
<dbReference type="Pfam" id="PF02485">
    <property type="entry name" value="Branch"/>
    <property type="match status" value="1"/>
</dbReference>
<dbReference type="InterPro" id="IPR044610">
    <property type="entry name" value="GLCAT14A/B/C"/>
</dbReference>
<dbReference type="PANTHER" id="PTHR45719">
    <property type="entry name" value="GLYCOSYLTRANSFERASE"/>
    <property type="match status" value="1"/>
</dbReference>
<dbReference type="InterPro" id="IPR036390">
    <property type="entry name" value="WH_DNA-bd_sf"/>
</dbReference>
<dbReference type="InterPro" id="IPR003406">
    <property type="entry name" value="Glyco_trans_14"/>
</dbReference>
<keyword evidence="10" id="KW-0131">Cell cycle</keyword>
<evidence type="ECO:0000256" key="8">
    <source>
        <dbReference type="ARBA" id="ARBA00023163"/>
    </source>
</evidence>
<proteinExistence type="inferred from homology"/>
<evidence type="ECO:0000256" key="7">
    <source>
        <dbReference type="ARBA" id="ARBA00023136"/>
    </source>
</evidence>
<keyword evidence="16" id="KW-1185">Reference proteome</keyword>
<evidence type="ECO:0000256" key="11">
    <source>
        <dbReference type="RuleBase" id="RU003796"/>
    </source>
</evidence>
<dbReference type="InterPro" id="IPR014889">
    <property type="entry name" value="Transc_factor_DP_C"/>
</dbReference>
<keyword evidence="8 11" id="KW-0804">Transcription</keyword>
<dbReference type="Gene3D" id="1.10.10.10">
    <property type="entry name" value="Winged helix-like DNA-binding domain superfamily/Winged helix DNA-binding domain"/>
    <property type="match status" value="1"/>
</dbReference>
<evidence type="ECO:0000256" key="5">
    <source>
        <dbReference type="ARBA" id="ARBA00023015"/>
    </source>
</evidence>
<reference evidence="15 16" key="1">
    <citation type="journal article" date="2021" name="BMC Genomics">
        <title>Datura genome reveals duplications of psychoactive alkaloid biosynthetic genes and high mutation rate following tissue culture.</title>
        <authorList>
            <person name="Rajewski A."/>
            <person name="Carter-House D."/>
            <person name="Stajich J."/>
            <person name="Litt A."/>
        </authorList>
    </citation>
    <scope>NUCLEOTIDE SEQUENCE [LARGE SCALE GENOMIC DNA]</scope>
    <source>
        <strain evidence="15">AR-01</strain>
    </source>
</reference>
<dbReference type="InterPro" id="IPR003316">
    <property type="entry name" value="E2F_WHTH_DNA-bd_dom"/>
</dbReference>
<name>A0ABS8WMJ9_DATST</name>
<sequence length="670" mass="76622">MKRTHIRFIHHKRWSTPIIVFTILAVILLFTLILANPSSSFRPKSANPYSKSIISDERAEILPELPRLAYLISGTKNDGLRIKRLLQAVYHPRNYYLLHLDLEASDSERLELAKYVKSEFIIRDFGNVKVIGKSDLVTYKGPTMLASTLHAIAILLKLPKSWDWFINLSASDYPLMTQDDILHIFSYLPRDLNFLEHSSNIGYKEFSRARPIIIDPGLYHLKKSGVFWAKEKRSMPASFKVFMGSEWVMLSRSFLEFCIWGWDNLPRTLLMYYTNFLYSLEGYFHTIVCNNKDYQNTTVNHDLHYIKWDNPPRQYPINLTLKHFEDMVQSGVPFARTFATDDPVLDKIDKDILRRSHGRFSPGAWCVGTSSVGKDPCIVYGSIDAVKPSAGSRSLEKLDTQLFREICLQMMDGKTSANTIEGFNQRCSDGKGSFRARTDCDDKTLHVNQHAQTSGTAKLKKGSKIVGGGLRQYSIMVCKKVEDKGRITYSEVADEIITEFMATESNSSVPLNESDEKNIRRRVYDSLNVLMALDVIERDRKEIRWKGLSNSDSRDMEETKMLHAELMAKIGKKAAYLKDLEEQLASLQNLKLRNEQLCKSTNGPTQGFSLPFILVQTAPHATVEVEISEDMQLVHFDFNGVPFSLHDDAYVLKLMRHYELLESESASQTS</sequence>
<comment type="caution">
    <text evidence="15">The sequence shown here is derived from an EMBL/GenBank/DDBJ whole genome shotgun (WGS) entry which is preliminary data.</text>
</comment>
<evidence type="ECO:0000256" key="3">
    <source>
        <dbReference type="ARBA" id="ARBA00022676"/>
    </source>
</evidence>
<dbReference type="Pfam" id="PF02319">
    <property type="entry name" value="WHD_E2F_TDP"/>
    <property type="match status" value="1"/>
</dbReference>
<dbReference type="Proteomes" id="UP000823775">
    <property type="component" value="Unassembled WGS sequence"/>
</dbReference>
<comment type="similarity">
    <text evidence="2 11">Belongs to the E2F/DP family.</text>
</comment>
<feature type="domain" description="Transcription factor DP C-terminal" evidence="13">
    <location>
        <begin position="557"/>
        <end position="668"/>
    </location>
</feature>
<evidence type="ECO:0000256" key="4">
    <source>
        <dbReference type="ARBA" id="ARBA00022679"/>
    </source>
</evidence>
<keyword evidence="4" id="KW-0808">Transferase</keyword>
<evidence type="ECO:0000256" key="6">
    <source>
        <dbReference type="ARBA" id="ARBA00023125"/>
    </source>
</evidence>
<keyword evidence="3" id="KW-0328">Glycosyltransferase</keyword>
<keyword evidence="6 11" id="KW-0238">DNA-binding</keyword>
<feature type="domain" description="E2F/DP family winged-helix DNA-binding" evidence="14">
    <location>
        <begin position="465"/>
        <end position="547"/>
    </location>
</feature>
<evidence type="ECO:0000259" key="13">
    <source>
        <dbReference type="SMART" id="SM01138"/>
    </source>
</evidence>
<dbReference type="InterPro" id="IPR037241">
    <property type="entry name" value="E2F-DP_heterodim"/>
</dbReference>
<comment type="subcellular location">
    <subcellularLocation>
        <location evidence="1">Membrane</location>
        <topology evidence="1">Single-pass type II membrane protein</topology>
    </subcellularLocation>
    <subcellularLocation>
        <location evidence="11">Nucleus</location>
    </subcellularLocation>
</comment>
<accession>A0ABS8WMJ9</accession>
<keyword evidence="12" id="KW-0175">Coiled coil</keyword>
<evidence type="ECO:0000313" key="15">
    <source>
        <dbReference type="EMBL" id="MCE3050725.1"/>
    </source>
</evidence>
<keyword evidence="7" id="KW-0472">Membrane</keyword>
<dbReference type="PANTHER" id="PTHR45719:SF8">
    <property type="entry name" value="BETA-GLUCURONOSYLTRANSFERASE GLCAT14C"/>
    <property type="match status" value="1"/>
</dbReference>
<dbReference type="Pfam" id="PF08781">
    <property type="entry name" value="DP"/>
    <property type="match status" value="1"/>
</dbReference>
<keyword evidence="5 11" id="KW-0805">Transcription regulation</keyword>
<protein>
    <submittedName>
        <fullName evidence="15">Beta-glucuronosyltransferase GlcAT14C</fullName>
    </submittedName>
</protein>
<evidence type="ECO:0000256" key="12">
    <source>
        <dbReference type="SAM" id="Coils"/>
    </source>
</evidence>
<evidence type="ECO:0000313" key="16">
    <source>
        <dbReference type="Proteomes" id="UP000823775"/>
    </source>
</evidence>
<dbReference type="EMBL" id="JACEIK010007863">
    <property type="protein sequence ID" value="MCE3050725.1"/>
    <property type="molecule type" value="Genomic_DNA"/>
</dbReference>
<evidence type="ECO:0000256" key="9">
    <source>
        <dbReference type="ARBA" id="ARBA00023180"/>
    </source>
</evidence>
<evidence type="ECO:0000256" key="2">
    <source>
        <dbReference type="ARBA" id="ARBA00010940"/>
    </source>
</evidence>
<dbReference type="SMART" id="SM01138">
    <property type="entry name" value="DP"/>
    <property type="match status" value="1"/>
</dbReference>
<dbReference type="SUPFAM" id="SSF144074">
    <property type="entry name" value="E2F-DP heterodimerization region"/>
    <property type="match status" value="1"/>
</dbReference>
<dbReference type="SMART" id="SM01372">
    <property type="entry name" value="E2F_TDP"/>
    <property type="match status" value="1"/>
</dbReference>
<dbReference type="Gene3D" id="1.20.140.80">
    <property type="entry name" value="Transcription factor DP"/>
    <property type="match status" value="1"/>
</dbReference>
<feature type="coiled-coil region" evidence="12">
    <location>
        <begin position="573"/>
        <end position="600"/>
    </location>
</feature>
<organism evidence="15 16">
    <name type="scientific">Datura stramonium</name>
    <name type="common">Jimsonweed</name>
    <name type="synonym">Common thornapple</name>
    <dbReference type="NCBI Taxonomy" id="4076"/>
    <lineage>
        <taxon>Eukaryota</taxon>
        <taxon>Viridiplantae</taxon>
        <taxon>Streptophyta</taxon>
        <taxon>Embryophyta</taxon>
        <taxon>Tracheophyta</taxon>
        <taxon>Spermatophyta</taxon>
        <taxon>Magnoliopsida</taxon>
        <taxon>eudicotyledons</taxon>
        <taxon>Gunneridae</taxon>
        <taxon>Pentapetalae</taxon>
        <taxon>asterids</taxon>
        <taxon>lamiids</taxon>
        <taxon>Solanales</taxon>
        <taxon>Solanaceae</taxon>
        <taxon>Solanoideae</taxon>
        <taxon>Datureae</taxon>
        <taxon>Datura</taxon>
    </lineage>
</organism>
<dbReference type="SUPFAM" id="SSF46785">
    <property type="entry name" value="Winged helix' DNA-binding domain"/>
    <property type="match status" value="1"/>
</dbReference>
<gene>
    <name evidence="15" type="primary">GLCAT14C</name>
    <name evidence="15" type="ORF">HAX54_047959</name>
</gene>
<keyword evidence="9" id="KW-0325">Glycoprotein</keyword>
<dbReference type="InterPro" id="IPR036388">
    <property type="entry name" value="WH-like_DNA-bd_sf"/>
</dbReference>
<evidence type="ECO:0000256" key="1">
    <source>
        <dbReference type="ARBA" id="ARBA00004606"/>
    </source>
</evidence>
<keyword evidence="11" id="KW-0539">Nucleus</keyword>
<dbReference type="InterPro" id="IPR038168">
    <property type="entry name" value="TF_DP_C_sf"/>
</dbReference>
<dbReference type="CDD" id="cd14458">
    <property type="entry name" value="DP_DD"/>
    <property type="match status" value="1"/>
</dbReference>